<evidence type="ECO:0000259" key="2">
    <source>
        <dbReference type="Pfam" id="PF15115"/>
    </source>
</evidence>
<proteinExistence type="predicted"/>
<accession>A0A8D0ENW4</accession>
<dbReference type="Pfam" id="PF15115">
    <property type="entry name" value="HDNR"/>
    <property type="match status" value="1"/>
</dbReference>
<dbReference type="AlphaFoldDB" id="A0A8D0ENW4"/>
<keyword evidence="1" id="KW-0812">Transmembrane</keyword>
<keyword evidence="1" id="KW-0472">Membrane</keyword>
<feature type="transmembrane region" description="Helical" evidence="1">
    <location>
        <begin position="12"/>
        <end position="32"/>
    </location>
</feature>
<dbReference type="Proteomes" id="UP000694551">
    <property type="component" value="Unplaced"/>
</dbReference>
<dbReference type="Ensembl" id="ENSSOCT00000003582.1">
    <property type="protein sequence ID" value="ENSSOCP00000003498.1"/>
    <property type="gene ID" value="ENSSOCG00000002671.1"/>
</dbReference>
<reference evidence="3" key="2">
    <citation type="submission" date="2025-09" db="UniProtKB">
        <authorList>
            <consortium name="Ensembl"/>
        </authorList>
    </citation>
    <scope>IDENTIFICATION</scope>
</reference>
<dbReference type="InterPro" id="IPR029369">
    <property type="entry name" value="HDNR"/>
</dbReference>
<reference evidence="3" key="1">
    <citation type="submission" date="2025-08" db="UniProtKB">
        <authorList>
            <consortium name="Ensembl"/>
        </authorList>
    </citation>
    <scope>IDENTIFICATION</scope>
</reference>
<evidence type="ECO:0000256" key="1">
    <source>
        <dbReference type="SAM" id="Phobius"/>
    </source>
</evidence>
<keyword evidence="4" id="KW-1185">Reference proteome</keyword>
<dbReference type="PANTHER" id="PTHR35440:SF1">
    <property type="entry name" value="TESTIS-EXPRESSED PROTEIN 36"/>
    <property type="match status" value="1"/>
</dbReference>
<sequence>MIMQLTPHWQILYLVIAFAASGLQLHLSLELIQIHLPQKHFLKIGAVNNNFPFSCHDNRQCLQNVGEYFDFGMGRRKVEPERRQQNSQNFFLWAHESVPSGEDGLTIYQTSFVKDLNTEGPFCRWYPKHHSEKCCTDKPVPKNKKTCSQTISVAWLYLKQLTASVLTEGCNGTGSGRIYHNREPKPPVQVREKLF</sequence>
<name>A0A8D0ENW4_STROC</name>
<evidence type="ECO:0000313" key="4">
    <source>
        <dbReference type="Proteomes" id="UP000694551"/>
    </source>
</evidence>
<protein>
    <recommendedName>
        <fullName evidence="2">Domain of unknown function with conserved HDNR motif domain-containing protein</fullName>
    </recommendedName>
</protein>
<evidence type="ECO:0000313" key="3">
    <source>
        <dbReference type="Ensembl" id="ENSSOCP00000003498.1"/>
    </source>
</evidence>
<keyword evidence="1" id="KW-1133">Transmembrane helix</keyword>
<feature type="domain" description="Domain of unknown function with conserved HDNR motif" evidence="2">
    <location>
        <begin position="36"/>
        <end position="135"/>
    </location>
</feature>
<organism evidence="3 4">
    <name type="scientific">Strix occidentalis caurina</name>
    <name type="common">northern spotted owl</name>
    <dbReference type="NCBI Taxonomy" id="311401"/>
    <lineage>
        <taxon>Eukaryota</taxon>
        <taxon>Metazoa</taxon>
        <taxon>Chordata</taxon>
        <taxon>Craniata</taxon>
        <taxon>Vertebrata</taxon>
        <taxon>Euteleostomi</taxon>
        <taxon>Archelosauria</taxon>
        <taxon>Archosauria</taxon>
        <taxon>Dinosauria</taxon>
        <taxon>Saurischia</taxon>
        <taxon>Theropoda</taxon>
        <taxon>Coelurosauria</taxon>
        <taxon>Aves</taxon>
        <taxon>Neognathae</taxon>
        <taxon>Neoaves</taxon>
        <taxon>Telluraves</taxon>
        <taxon>Strigiformes</taxon>
        <taxon>Strigidae</taxon>
        <taxon>Strix</taxon>
    </lineage>
</organism>
<dbReference type="PANTHER" id="PTHR35440">
    <property type="entry name" value="TESTIS-EXPRESSED PROTEIN 36"/>
    <property type="match status" value="1"/>
</dbReference>